<keyword evidence="4" id="KW-1185">Reference proteome</keyword>
<dbReference type="InterPro" id="IPR008826">
    <property type="entry name" value="Se-bd"/>
</dbReference>
<dbReference type="Pfam" id="PF05694">
    <property type="entry name" value="SBP56"/>
    <property type="match status" value="1"/>
</dbReference>
<dbReference type="EMBL" id="CP046052">
    <property type="protein sequence ID" value="QGM44751.1"/>
    <property type="molecule type" value="Genomic_DNA"/>
</dbReference>
<dbReference type="RefSeq" id="WP_136495048.1">
    <property type="nucleotide sequence ID" value="NZ_CP046052.1"/>
</dbReference>
<name>A0A6B8KCD5_9HYPH</name>
<protein>
    <submittedName>
        <fullName evidence="3">Selenium-binding protein</fullName>
    </submittedName>
</protein>
<evidence type="ECO:0000256" key="2">
    <source>
        <dbReference type="SAM" id="SignalP"/>
    </source>
</evidence>
<organism evidence="3 4">
    <name type="scientific">Methylocystis heyeri</name>
    <dbReference type="NCBI Taxonomy" id="391905"/>
    <lineage>
        <taxon>Bacteria</taxon>
        <taxon>Pseudomonadati</taxon>
        <taxon>Pseudomonadota</taxon>
        <taxon>Alphaproteobacteria</taxon>
        <taxon>Hyphomicrobiales</taxon>
        <taxon>Methylocystaceae</taxon>
        <taxon>Methylocystis</taxon>
    </lineage>
</organism>
<sequence length="446" mass="48825">MKIVDNSGWRRWVDREKGAIPLGRAALFAALCALALTAPAARADETCNSPFMTGLIKGQEQYLHVWTLGEKGVGDESDKLVTIDVVPGSKTYGKVIHTISVGGRGEAHHMGFTDDRKYLWAGRLDDNKIFIFDVGADPSTPKLVKTIDDLAEKTGYVGPHTFYALPGRVLVQALSNKQDHGGRTGLVTFNNAGDVIAATPMPLDNGGDGYGYDIAINPAENLMLTSSFTGWTNYMMDMGQLIQDSAAMKNFGATMVLWDLKAMKPEQVFSVPGAPLEIRWALAPGANWAISATALTSKLYLVKQDEQKQWRAKPVADIGDPATIPLPVDISIAADAKSLWVNTFMDGTTRLFDLSDPEKPKQTYSKKIGAQVNMVSQSWDGKRVYYTTSLLANWDKKNADNEQFLKAYAWDGKELTESFAIDFHKEGLGRAHHMKFTAAAPKADAK</sequence>
<dbReference type="PANTHER" id="PTHR23300">
    <property type="entry name" value="METHANETHIOL OXIDASE"/>
    <property type="match status" value="1"/>
</dbReference>
<feature type="signal peptide" evidence="2">
    <location>
        <begin position="1"/>
        <end position="43"/>
    </location>
</feature>
<dbReference type="OrthoDB" id="9768634at2"/>
<dbReference type="PANTHER" id="PTHR23300:SF0">
    <property type="entry name" value="METHANETHIOL OXIDASE"/>
    <property type="match status" value="1"/>
</dbReference>
<accession>A0A6B8KCD5</accession>
<dbReference type="Proteomes" id="UP000309061">
    <property type="component" value="Chromosome"/>
</dbReference>
<dbReference type="GO" id="GO:0008430">
    <property type="term" value="F:selenium binding"/>
    <property type="evidence" value="ECO:0007669"/>
    <property type="project" value="InterPro"/>
</dbReference>
<keyword evidence="2" id="KW-0732">Signal</keyword>
<evidence type="ECO:0000313" key="3">
    <source>
        <dbReference type="EMBL" id="QGM44751.1"/>
    </source>
</evidence>
<dbReference type="SUPFAM" id="SSF51004">
    <property type="entry name" value="C-terminal (heme d1) domain of cytochrome cd1-nitrite reductase"/>
    <property type="match status" value="1"/>
</dbReference>
<feature type="chain" id="PRO_5025341960" evidence="2">
    <location>
        <begin position="44"/>
        <end position="446"/>
    </location>
</feature>
<reference evidence="3 4" key="1">
    <citation type="submission" date="2019-11" db="EMBL/GenBank/DDBJ databases">
        <title>The genome sequence of Methylocystis heyeri.</title>
        <authorList>
            <person name="Oshkin I.Y."/>
            <person name="Miroshnikov K."/>
            <person name="Dedysh S.N."/>
        </authorList>
    </citation>
    <scope>NUCLEOTIDE SEQUENCE [LARGE SCALE GENOMIC DNA]</scope>
    <source>
        <strain evidence="3 4">H2</strain>
    </source>
</reference>
<evidence type="ECO:0000256" key="1">
    <source>
        <dbReference type="ARBA" id="ARBA00005606"/>
    </source>
</evidence>
<dbReference type="AlphaFoldDB" id="A0A6B8KCD5"/>
<gene>
    <name evidence="3" type="ORF">H2LOC_003065</name>
</gene>
<proteinExistence type="inferred from homology"/>
<dbReference type="InterPro" id="IPR011048">
    <property type="entry name" value="Haem_d1_sf"/>
</dbReference>
<dbReference type="KEGG" id="mhey:H2LOC_003065"/>
<comment type="similarity">
    <text evidence="1">Belongs to the selenium-binding protein family.</text>
</comment>
<evidence type="ECO:0000313" key="4">
    <source>
        <dbReference type="Proteomes" id="UP000309061"/>
    </source>
</evidence>